<keyword evidence="4" id="KW-1185">Reference proteome</keyword>
<evidence type="ECO:0000256" key="1">
    <source>
        <dbReference type="SAM" id="Phobius"/>
    </source>
</evidence>
<keyword evidence="1" id="KW-0472">Membrane</keyword>
<feature type="transmembrane region" description="Helical" evidence="1">
    <location>
        <begin position="234"/>
        <end position="253"/>
    </location>
</feature>
<gene>
    <name evidence="3" type="ORF">SAMN03080618_02804</name>
</gene>
<feature type="transmembrane region" description="Helical" evidence="1">
    <location>
        <begin position="303"/>
        <end position="324"/>
    </location>
</feature>
<name>A0A1I3QX51_9HYPH</name>
<keyword evidence="1" id="KW-0812">Transmembrane</keyword>
<feature type="transmembrane region" description="Helical" evidence="1">
    <location>
        <begin position="132"/>
        <end position="153"/>
    </location>
</feature>
<dbReference type="GO" id="GO:0016747">
    <property type="term" value="F:acyltransferase activity, transferring groups other than amino-acyl groups"/>
    <property type="evidence" value="ECO:0007669"/>
    <property type="project" value="InterPro"/>
</dbReference>
<dbReference type="STRING" id="1121003.SAMN03080618_02804"/>
<dbReference type="InterPro" id="IPR002656">
    <property type="entry name" value="Acyl_transf_3_dom"/>
</dbReference>
<feature type="transmembrane region" description="Helical" evidence="1">
    <location>
        <begin position="42"/>
        <end position="60"/>
    </location>
</feature>
<reference evidence="4" key="1">
    <citation type="submission" date="2016-10" db="EMBL/GenBank/DDBJ databases">
        <authorList>
            <person name="Varghese N."/>
            <person name="Submissions S."/>
        </authorList>
    </citation>
    <scope>NUCLEOTIDE SEQUENCE [LARGE SCALE GENOMIC DNA]</scope>
    <source>
        <strain evidence="4">DSM 21857</strain>
    </source>
</reference>
<keyword evidence="3" id="KW-0808">Transferase</keyword>
<evidence type="ECO:0000313" key="3">
    <source>
        <dbReference type="EMBL" id="SFJ38485.1"/>
    </source>
</evidence>
<protein>
    <submittedName>
        <fullName evidence="3">Peptidoglycan/LPS O-acetylase OafA/YrhL, contains acyltransferase and SGNH-hydrolase domains</fullName>
    </submittedName>
</protein>
<feature type="transmembrane region" description="Helical" evidence="1">
    <location>
        <begin position="265"/>
        <end position="283"/>
    </location>
</feature>
<dbReference type="GO" id="GO:0016787">
    <property type="term" value="F:hydrolase activity"/>
    <property type="evidence" value="ECO:0007669"/>
    <property type="project" value="UniProtKB-KW"/>
</dbReference>
<keyword evidence="3" id="KW-0378">Hydrolase</keyword>
<dbReference type="Proteomes" id="UP000242763">
    <property type="component" value="Unassembled WGS sequence"/>
</dbReference>
<dbReference type="InterPro" id="IPR050879">
    <property type="entry name" value="Acyltransferase_3"/>
</dbReference>
<dbReference type="Pfam" id="PF01757">
    <property type="entry name" value="Acyl_transf_3"/>
    <property type="match status" value="1"/>
</dbReference>
<feature type="transmembrane region" description="Helical" evidence="1">
    <location>
        <begin position="160"/>
        <end position="179"/>
    </location>
</feature>
<feature type="transmembrane region" description="Helical" evidence="1">
    <location>
        <begin position="80"/>
        <end position="101"/>
    </location>
</feature>
<accession>A0A1I3QX51</accession>
<organism evidence="3 4">
    <name type="scientific">Aquamicrobium aerolatum DSM 21857</name>
    <dbReference type="NCBI Taxonomy" id="1121003"/>
    <lineage>
        <taxon>Bacteria</taxon>
        <taxon>Pseudomonadati</taxon>
        <taxon>Pseudomonadota</taxon>
        <taxon>Alphaproteobacteria</taxon>
        <taxon>Hyphomicrobiales</taxon>
        <taxon>Phyllobacteriaceae</taxon>
        <taxon>Aerobium</taxon>
    </lineage>
</organism>
<evidence type="ECO:0000259" key="2">
    <source>
        <dbReference type="Pfam" id="PF01757"/>
    </source>
</evidence>
<sequence length="345" mass="38565">MRGVAASMVAFGHFAAVAEELYGSEQGLSSSLRTFHSTIGQSGVDIFFCISGFIIVLITGKQRRNTVFRDAAYFLFRRIIRIYPLFWIALAASIIVERTWLTIASEQAWLTVVGHGPLASIVLYDTPVALPIAWTLMFEVRFYALIAMVLLVFRAKLQKGILIACLGTVTCVSLTSLQILPYVRIGDRIMLEFVFGALVGLAVINRITVLPRVMVIVGLLWFLATTFFTSGDVAVYRIWGYGFPAALFLYGLVTIERQRGLRVPRWLLAIGDWSYSIYLWHWVIMRSLAHGALQLEHTPGTAIAFMATGLAATYFAGYLSFRFIERPLFQVAKFSLRPQEPAPAT</sequence>
<proteinExistence type="predicted"/>
<dbReference type="GO" id="GO:0000271">
    <property type="term" value="P:polysaccharide biosynthetic process"/>
    <property type="evidence" value="ECO:0007669"/>
    <property type="project" value="TreeGrafter"/>
</dbReference>
<dbReference type="EMBL" id="FORF01000017">
    <property type="protein sequence ID" value="SFJ38485.1"/>
    <property type="molecule type" value="Genomic_DNA"/>
</dbReference>
<feature type="transmembrane region" description="Helical" evidence="1">
    <location>
        <begin position="209"/>
        <end position="228"/>
    </location>
</feature>
<dbReference type="AlphaFoldDB" id="A0A1I3QX51"/>
<feature type="domain" description="Acyltransferase 3" evidence="2">
    <location>
        <begin position="1"/>
        <end position="314"/>
    </location>
</feature>
<dbReference type="PANTHER" id="PTHR23028">
    <property type="entry name" value="ACETYLTRANSFERASE"/>
    <property type="match status" value="1"/>
</dbReference>
<evidence type="ECO:0000313" key="4">
    <source>
        <dbReference type="Proteomes" id="UP000242763"/>
    </source>
</evidence>
<keyword evidence="1" id="KW-1133">Transmembrane helix</keyword>
<dbReference type="PANTHER" id="PTHR23028:SF131">
    <property type="entry name" value="BLR2367 PROTEIN"/>
    <property type="match status" value="1"/>
</dbReference>
<dbReference type="GO" id="GO:0016020">
    <property type="term" value="C:membrane"/>
    <property type="evidence" value="ECO:0007669"/>
    <property type="project" value="TreeGrafter"/>
</dbReference>
<feature type="transmembrane region" description="Helical" evidence="1">
    <location>
        <begin position="185"/>
        <end position="204"/>
    </location>
</feature>
<keyword evidence="3" id="KW-0012">Acyltransferase</keyword>